<name>A0AAD7ZVR3_DIPPU</name>
<accession>A0AAD7ZVR3</accession>
<dbReference type="PANTHER" id="PTHR16435:SF6">
    <property type="entry name" value="IP09370P"/>
    <property type="match status" value="1"/>
</dbReference>
<dbReference type="GO" id="GO:0007283">
    <property type="term" value="P:spermatogenesis"/>
    <property type="evidence" value="ECO:0007669"/>
    <property type="project" value="InterPro"/>
</dbReference>
<comment type="caution">
    <text evidence="4">The sequence shown here is derived from an EMBL/GenBank/DDBJ whole genome shotgun (WGS) entry which is preliminary data.</text>
</comment>
<dbReference type="Pfam" id="PF14909">
    <property type="entry name" value="SPATA6"/>
    <property type="match status" value="1"/>
</dbReference>
<dbReference type="EMBL" id="JASPKZ010006084">
    <property type="protein sequence ID" value="KAJ9587587.1"/>
    <property type="molecule type" value="Genomic_DNA"/>
</dbReference>
<keyword evidence="2" id="KW-0597">Phosphoprotein</keyword>
<dbReference type="GO" id="GO:0032027">
    <property type="term" value="F:myosin light chain binding"/>
    <property type="evidence" value="ECO:0007669"/>
    <property type="project" value="InterPro"/>
</dbReference>
<dbReference type="Proteomes" id="UP001233999">
    <property type="component" value="Unassembled WGS sequence"/>
</dbReference>
<evidence type="ECO:0000259" key="3">
    <source>
        <dbReference type="Pfam" id="PF14909"/>
    </source>
</evidence>
<comment type="similarity">
    <text evidence="1">Belongs to the SPATA6 family.</text>
</comment>
<keyword evidence="5" id="KW-1185">Reference proteome</keyword>
<evidence type="ECO:0000313" key="4">
    <source>
        <dbReference type="EMBL" id="KAJ9587587.1"/>
    </source>
</evidence>
<evidence type="ECO:0000256" key="2">
    <source>
        <dbReference type="ARBA" id="ARBA00022553"/>
    </source>
</evidence>
<dbReference type="InterPro" id="IPR042769">
    <property type="entry name" value="SPATA6_fam"/>
</dbReference>
<dbReference type="PANTHER" id="PTHR16435">
    <property type="entry name" value="SPERMATOGENESIS-ASSOCIATED PROTEIN 6 SPATA6"/>
    <property type="match status" value="1"/>
</dbReference>
<gene>
    <name evidence="4" type="ORF">L9F63_018969</name>
</gene>
<protein>
    <recommendedName>
        <fullName evidence="3">Spermatogenesis-associated protein 6 N-terminal domain-containing protein</fullName>
    </recommendedName>
</protein>
<evidence type="ECO:0000313" key="5">
    <source>
        <dbReference type="Proteomes" id="UP001233999"/>
    </source>
</evidence>
<evidence type="ECO:0000256" key="1">
    <source>
        <dbReference type="ARBA" id="ARBA00006215"/>
    </source>
</evidence>
<organism evidence="4 5">
    <name type="scientific">Diploptera punctata</name>
    <name type="common">Pacific beetle cockroach</name>
    <dbReference type="NCBI Taxonomy" id="6984"/>
    <lineage>
        <taxon>Eukaryota</taxon>
        <taxon>Metazoa</taxon>
        <taxon>Ecdysozoa</taxon>
        <taxon>Arthropoda</taxon>
        <taxon>Hexapoda</taxon>
        <taxon>Insecta</taxon>
        <taxon>Pterygota</taxon>
        <taxon>Neoptera</taxon>
        <taxon>Polyneoptera</taxon>
        <taxon>Dictyoptera</taxon>
        <taxon>Blattodea</taxon>
        <taxon>Blaberoidea</taxon>
        <taxon>Blaberidae</taxon>
        <taxon>Diplopterinae</taxon>
        <taxon>Diploptera</taxon>
    </lineage>
</organism>
<dbReference type="InterPro" id="IPR032732">
    <property type="entry name" value="SPATA6_N"/>
</dbReference>
<reference evidence="4" key="2">
    <citation type="submission" date="2023-05" db="EMBL/GenBank/DDBJ databases">
        <authorList>
            <person name="Fouks B."/>
        </authorList>
    </citation>
    <scope>NUCLEOTIDE SEQUENCE</scope>
    <source>
        <strain evidence="4">Stay&amp;Tobe</strain>
        <tissue evidence="4">Testes</tissue>
    </source>
</reference>
<dbReference type="GO" id="GO:0120212">
    <property type="term" value="C:sperm head-tail coupling apparatus"/>
    <property type="evidence" value="ECO:0007669"/>
    <property type="project" value="InterPro"/>
</dbReference>
<sequence>MSVKLFNVNIELDIQAVTCPGVWLCPNGNVVLKVYIFGSIAKTSTLKPIFPLLYHQKFIFTKTLNSVHNLADVQYVLSKELLYAELIQYCGCQGTVLATFETSLLQLLYPSPCLRKGLIAGVDVNLLMEPTRCFPGILAPKIEVSTKTTIEELTSFPPSERNPGFINPKVLSSKRFSSPERLSKCGKSQKSKRNICSLKTQSCNSQRHYISNICKCKHCYLSDTESCQLSSKDDTLHKNLSEIKCVCSSSEEKF</sequence>
<feature type="domain" description="Spermatogenesis-associated protein 6 N-terminal" evidence="3">
    <location>
        <begin position="10"/>
        <end position="150"/>
    </location>
</feature>
<proteinExistence type="inferred from homology"/>
<feature type="non-terminal residue" evidence="4">
    <location>
        <position position="1"/>
    </location>
</feature>
<reference evidence="4" key="1">
    <citation type="journal article" date="2023" name="IScience">
        <title>Live-bearing cockroach genome reveals convergent evolutionary mechanisms linked to viviparity in insects and beyond.</title>
        <authorList>
            <person name="Fouks B."/>
            <person name="Harrison M.C."/>
            <person name="Mikhailova A.A."/>
            <person name="Marchal E."/>
            <person name="English S."/>
            <person name="Carruthers M."/>
            <person name="Jennings E.C."/>
            <person name="Chiamaka E.L."/>
            <person name="Frigard R.A."/>
            <person name="Pippel M."/>
            <person name="Attardo G.M."/>
            <person name="Benoit J.B."/>
            <person name="Bornberg-Bauer E."/>
            <person name="Tobe S.S."/>
        </authorList>
    </citation>
    <scope>NUCLEOTIDE SEQUENCE</scope>
    <source>
        <strain evidence="4">Stay&amp;Tobe</strain>
    </source>
</reference>
<dbReference type="AlphaFoldDB" id="A0AAD7ZVR3"/>